<evidence type="ECO:0000313" key="2">
    <source>
        <dbReference type="Proteomes" id="UP000233524"/>
    </source>
</evidence>
<dbReference type="Proteomes" id="UP000233524">
    <property type="component" value="Unassembled WGS sequence"/>
</dbReference>
<gene>
    <name evidence="1" type="ORF">jhhlp_003904</name>
</gene>
<comment type="caution">
    <text evidence="1">The sequence shown here is derived from an EMBL/GenBank/DDBJ whole genome shotgun (WGS) entry which is preliminary data.</text>
</comment>
<protein>
    <submittedName>
        <fullName evidence="1">Uncharacterized protein</fullName>
    </submittedName>
</protein>
<keyword evidence="2" id="KW-1185">Reference proteome</keyword>
<organism evidence="1 2">
    <name type="scientific">Lomentospora prolificans</name>
    <dbReference type="NCBI Taxonomy" id="41688"/>
    <lineage>
        <taxon>Eukaryota</taxon>
        <taxon>Fungi</taxon>
        <taxon>Dikarya</taxon>
        <taxon>Ascomycota</taxon>
        <taxon>Pezizomycotina</taxon>
        <taxon>Sordariomycetes</taxon>
        <taxon>Hypocreomycetidae</taxon>
        <taxon>Microascales</taxon>
        <taxon>Microascaceae</taxon>
        <taxon>Lomentospora</taxon>
    </lineage>
</organism>
<reference evidence="1 2" key="1">
    <citation type="journal article" date="2017" name="G3 (Bethesda)">
        <title>First Draft Genome Sequence of the Pathogenic Fungus Lomentospora prolificans (Formerly Scedosporium prolificans).</title>
        <authorList>
            <person name="Luo R."/>
            <person name="Zimin A."/>
            <person name="Workman R."/>
            <person name="Fan Y."/>
            <person name="Pertea G."/>
            <person name="Grossman N."/>
            <person name="Wear M.P."/>
            <person name="Jia B."/>
            <person name="Miller H."/>
            <person name="Casadevall A."/>
            <person name="Timp W."/>
            <person name="Zhang S.X."/>
            <person name="Salzberg S.L."/>
        </authorList>
    </citation>
    <scope>NUCLEOTIDE SEQUENCE [LARGE SCALE GENOMIC DNA]</scope>
    <source>
        <strain evidence="1 2">JHH-5317</strain>
    </source>
</reference>
<dbReference type="VEuPathDB" id="FungiDB:jhhlp_003904"/>
<dbReference type="EMBL" id="NLAX01000010">
    <property type="protein sequence ID" value="PKS09290.1"/>
    <property type="molecule type" value="Genomic_DNA"/>
</dbReference>
<evidence type="ECO:0000313" key="1">
    <source>
        <dbReference type="EMBL" id="PKS09290.1"/>
    </source>
</evidence>
<dbReference type="OrthoDB" id="5391496at2759"/>
<sequence>MPQFLAPATPSELLAHIIAHQAYPTTLIVCCSRAEFQIALLRDAASVLSSAGPQGRSDDTVPGAEQQKRVKELVAAPLYQTAVAKHIRILFAPTVSHLRIYLSVFAPADSKIPAPPDYATSNEQPSEPLLLLYGFLDAHRDTSEWNAQGLSCTASILVDAAHRTSFEPIIIEPKGDDGHPALDTLLTETVPLLNNTTVSEGSWSGRTVEIRRVLGRWFEFHDRPMSQNKELDVM</sequence>
<proteinExistence type="predicted"/>
<accession>A0A2N3NA30</accession>
<dbReference type="InParanoid" id="A0A2N3NA30"/>
<dbReference type="AlphaFoldDB" id="A0A2N3NA30"/>
<name>A0A2N3NA30_9PEZI</name>